<evidence type="ECO:0000256" key="19">
    <source>
        <dbReference type="SAM" id="MobiDB-lite"/>
    </source>
</evidence>
<dbReference type="Pfam" id="PF13639">
    <property type="entry name" value="zf-RING_2"/>
    <property type="match status" value="1"/>
</dbReference>
<organism evidence="21 22">
    <name type="scientific">Capsaspora owczarzaki (strain ATCC 30864)</name>
    <dbReference type="NCBI Taxonomy" id="595528"/>
    <lineage>
        <taxon>Eukaryota</taxon>
        <taxon>Filasterea</taxon>
        <taxon>Capsaspora</taxon>
    </lineage>
</organism>
<dbReference type="SUPFAM" id="SSF57850">
    <property type="entry name" value="RING/U-box"/>
    <property type="match status" value="1"/>
</dbReference>
<keyword evidence="6" id="KW-0813">Transport</keyword>
<evidence type="ECO:0000256" key="7">
    <source>
        <dbReference type="ARBA" id="ARBA00022593"/>
    </source>
</evidence>
<accession>A0A0D2X0P8</accession>
<dbReference type="InterPro" id="IPR013083">
    <property type="entry name" value="Znf_RING/FYVE/PHD"/>
</dbReference>
<dbReference type="Proteomes" id="UP000008743">
    <property type="component" value="Unassembled WGS sequence"/>
</dbReference>
<keyword evidence="14" id="KW-0653">Protein transport</keyword>
<feature type="domain" description="RING-type" evidence="20">
    <location>
        <begin position="346"/>
        <end position="384"/>
    </location>
</feature>
<evidence type="ECO:0000256" key="13">
    <source>
        <dbReference type="ARBA" id="ARBA00022833"/>
    </source>
</evidence>
<keyword evidence="16" id="KW-0472">Membrane</keyword>
<evidence type="ECO:0000256" key="10">
    <source>
        <dbReference type="ARBA" id="ARBA00022723"/>
    </source>
</evidence>
<evidence type="ECO:0000256" key="3">
    <source>
        <dbReference type="ARBA" id="ARBA00004906"/>
    </source>
</evidence>
<keyword evidence="9" id="KW-0812">Transmembrane</keyword>
<keyword evidence="8" id="KW-0808">Transferase</keyword>
<dbReference type="GO" id="GO:0005778">
    <property type="term" value="C:peroxisomal membrane"/>
    <property type="evidence" value="ECO:0007669"/>
    <property type="project" value="UniProtKB-SubCell"/>
</dbReference>
<comment type="catalytic activity">
    <reaction evidence="1">
        <text>S-ubiquitinyl-[E2 ubiquitin-conjugating enzyme]-L-cysteine + [acceptor protein]-L-lysine = [E2 ubiquitin-conjugating enzyme]-L-cysteine + N(6)-ubiquitinyl-[acceptor protein]-L-lysine.</text>
        <dbReference type="EC" id="2.3.2.27"/>
    </reaction>
</comment>
<dbReference type="GO" id="GO:0008270">
    <property type="term" value="F:zinc ion binding"/>
    <property type="evidence" value="ECO:0007669"/>
    <property type="project" value="UniProtKB-KW"/>
</dbReference>
<dbReference type="InParanoid" id="A0A0D2X0P8"/>
<comment type="similarity">
    <text evidence="4">Belongs to the pex2/pex10/pex12 family.</text>
</comment>
<evidence type="ECO:0000256" key="17">
    <source>
        <dbReference type="ARBA" id="ARBA00023140"/>
    </source>
</evidence>
<feature type="compositionally biased region" description="Acidic residues" evidence="19">
    <location>
        <begin position="325"/>
        <end position="339"/>
    </location>
</feature>
<dbReference type="GO" id="GO:0061630">
    <property type="term" value="F:ubiquitin protein ligase activity"/>
    <property type="evidence" value="ECO:0007669"/>
    <property type="project" value="UniProtKB-EC"/>
</dbReference>
<dbReference type="OrthoDB" id="6270329at2759"/>
<evidence type="ECO:0000256" key="11">
    <source>
        <dbReference type="ARBA" id="ARBA00022771"/>
    </source>
</evidence>
<comment type="subcellular location">
    <subcellularLocation>
        <location evidence="2">Peroxisome membrane</location>
        <topology evidence="2">Multi-pass membrane protein</topology>
    </subcellularLocation>
</comment>
<dbReference type="SMART" id="SM00184">
    <property type="entry name" value="RING"/>
    <property type="match status" value="1"/>
</dbReference>
<dbReference type="CDD" id="cd16527">
    <property type="entry name" value="RING-HC_PEX10"/>
    <property type="match status" value="1"/>
</dbReference>
<dbReference type="eggNOG" id="KOG0317">
    <property type="taxonomic scope" value="Eukaryota"/>
</dbReference>
<dbReference type="EMBL" id="KE346360">
    <property type="protein sequence ID" value="KJE89434.1"/>
    <property type="molecule type" value="Genomic_DNA"/>
</dbReference>
<evidence type="ECO:0000259" key="20">
    <source>
        <dbReference type="PROSITE" id="PS50089"/>
    </source>
</evidence>
<dbReference type="GO" id="GO:0016558">
    <property type="term" value="P:protein import into peroxisome matrix"/>
    <property type="evidence" value="ECO:0007669"/>
    <property type="project" value="InterPro"/>
</dbReference>
<dbReference type="PhylomeDB" id="A0A0D2X0P8"/>
<evidence type="ECO:0000256" key="4">
    <source>
        <dbReference type="ARBA" id="ARBA00008704"/>
    </source>
</evidence>
<evidence type="ECO:0000256" key="6">
    <source>
        <dbReference type="ARBA" id="ARBA00022448"/>
    </source>
</evidence>
<dbReference type="AlphaFoldDB" id="A0A0D2X0P8"/>
<keyword evidence="13" id="KW-0862">Zinc</keyword>
<dbReference type="PANTHER" id="PTHR23350">
    <property type="entry name" value="PEROXISOME ASSEMBLY PROTEIN 10"/>
    <property type="match status" value="1"/>
</dbReference>
<keyword evidence="15" id="KW-1133">Transmembrane helix</keyword>
<dbReference type="InterPro" id="IPR025654">
    <property type="entry name" value="PEX2/10"/>
</dbReference>
<evidence type="ECO:0000256" key="18">
    <source>
        <dbReference type="PROSITE-ProRule" id="PRU00175"/>
    </source>
</evidence>
<evidence type="ECO:0000256" key="1">
    <source>
        <dbReference type="ARBA" id="ARBA00000900"/>
    </source>
</evidence>
<keyword evidence="12" id="KW-0833">Ubl conjugation pathway</keyword>
<dbReference type="EC" id="2.3.2.27" evidence="5"/>
<evidence type="ECO:0000256" key="5">
    <source>
        <dbReference type="ARBA" id="ARBA00012483"/>
    </source>
</evidence>
<dbReference type="InterPro" id="IPR001841">
    <property type="entry name" value="Znf_RING"/>
</dbReference>
<keyword evidence="22" id="KW-1185">Reference proteome</keyword>
<keyword evidence="17" id="KW-0576">Peroxisome</keyword>
<evidence type="ECO:0000256" key="8">
    <source>
        <dbReference type="ARBA" id="ARBA00022679"/>
    </source>
</evidence>
<keyword evidence="7" id="KW-0962">Peroxisome biogenesis</keyword>
<evidence type="ECO:0000256" key="12">
    <source>
        <dbReference type="ARBA" id="ARBA00022786"/>
    </source>
</evidence>
<dbReference type="RefSeq" id="XP_004365772.1">
    <property type="nucleotide sequence ID" value="XM_004365715.2"/>
</dbReference>
<evidence type="ECO:0000313" key="21">
    <source>
        <dbReference type="EMBL" id="KJE89434.1"/>
    </source>
</evidence>
<dbReference type="STRING" id="595528.A0A0D2X0P8"/>
<dbReference type="Pfam" id="PF04757">
    <property type="entry name" value="Pex2_Pex12"/>
    <property type="match status" value="1"/>
</dbReference>
<comment type="pathway">
    <text evidence="3">Protein modification; protein ubiquitination.</text>
</comment>
<dbReference type="InterPro" id="IPR006845">
    <property type="entry name" value="Pex_N"/>
</dbReference>
<dbReference type="PANTHER" id="PTHR23350:SF0">
    <property type="entry name" value="PEROXISOME BIOGENESIS FACTOR 10"/>
    <property type="match status" value="1"/>
</dbReference>
<evidence type="ECO:0000256" key="9">
    <source>
        <dbReference type="ARBA" id="ARBA00022692"/>
    </source>
</evidence>
<dbReference type="PROSITE" id="PS00518">
    <property type="entry name" value="ZF_RING_1"/>
    <property type="match status" value="1"/>
</dbReference>
<name>A0A0D2X0P8_CAPO3</name>
<sequence>MSQSSPHSPPPDMLASQADIVRSSQKDRWHIHTLMEELTAAASGAVGTVTASRWQKELALLAELLYLALTTGSGSKTLGEEYCDIVTVNAKHNPESSAKPSGPPSSRSSRPSRYSEATQAQDHHQAVLSSSSSSSSSAPLTGLHMTDAAPLSSRRRWAFVFLHALLPYIVDKLLEKLHSVTRPTQPSSARAVARDRVIQSLPFGIGAFLQHIRPFVHRSIPIVRDAIEGLHRAHLAFFYFTGLYSHITWRTLSIRYIMTRKLDIGESRPSYRLLGLLSSVQLLVTLILWLKPRLAALYASSHATPAHGTNPASVDRMHSQTENPVESDDENDRGDEDDDIPASSKCSLCLAARENPTVTPCGHLFCWKCIAEWCTTKPECPLCRQPASLSRLCCIYNYDAKPVRRS</sequence>
<dbReference type="OMA" id="REKSECP"/>
<evidence type="ECO:0000313" key="22">
    <source>
        <dbReference type="Proteomes" id="UP000008743"/>
    </source>
</evidence>
<keyword evidence="10" id="KW-0479">Metal-binding</keyword>
<feature type="compositionally biased region" description="Low complexity" evidence="19">
    <location>
        <begin position="95"/>
        <end position="115"/>
    </location>
</feature>
<evidence type="ECO:0000256" key="16">
    <source>
        <dbReference type="ARBA" id="ARBA00023136"/>
    </source>
</evidence>
<feature type="region of interest" description="Disordered" evidence="19">
    <location>
        <begin position="92"/>
        <end position="140"/>
    </location>
</feature>
<dbReference type="PROSITE" id="PS50089">
    <property type="entry name" value="ZF_RING_2"/>
    <property type="match status" value="1"/>
</dbReference>
<evidence type="ECO:0000256" key="14">
    <source>
        <dbReference type="ARBA" id="ARBA00022927"/>
    </source>
</evidence>
<reference evidence="22" key="1">
    <citation type="submission" date="2011-02" db="EMBL/GenBank/DDBJ databases">
        <title>The Genome Sequence of Capsaspora owczarzaki ATCC 30864.</title>
        <authorList>
            <person name="Russ C."/>
            <person name="Cuomo C."/>
            <person name="Burger G."/>
            <person name="Gray M.W."/>
            <person name="Holland P.W.H."/>
            <person name="King N."/>
            <person name="Lang F.B.F."/>
            <person name="Roger A.J."/>
            <person name="Ruiz-Trillo I."/>
            <person name="Young S.K."/>
            <person name="Zeng Q."/>
            <person name="Gargeya S."/>
            <person name="Alvarado L."/>
            <person name="Berlin A."/>
            <person name="Chapman S.B."/>
            <person name="Chen Z."/>
            <person name="Freedman E."/>
            <person name="Gellesch M."/>
            <person name="Goldberg J."/>
            <person name="Griggs A."/>
            <person name="Gujja S."/>
            <person name="Heilman E."/>
            <person name="Heiman D."/>
            <person name="Howarth C."/>
            <person name="Mehta T."/>
            <person name="Neiman D."/>
            <person name="Pearson M."/>
            <person name="Roberts A."/>
            <person name="Saif S."/>
            <person name="Shea T."/>
            <person name="Shenoy N."/>
            <person name="Sisk P."/>
            <person name="Stolte C."/>
            <person name="Sykes S."/>
            <person name="White J."/>
            <person name="Yandava C."/>
            <person name="Haas B."/>
            <person name="Nusbaum C."/>
            <person name="Birren B."/>
        </authorList>
    </citation>
    <scope>NUCLEOTIDE SEQUENCE</scope>
    <source>
        <strain evidence="22">ATCC 30864</strain>
    </source>
</reference>
<keyword evidence="11 18" id="KW-0863">Zinc-finger</keyword>
<feature type="region of interest" description="Disordered" evidence="19">
    <location>
        <begin position="305"/>
        <end position="339"/>
    </location>
</feature>
<dbReference type="Gene3D" id="3.30.40.10">
    <property type="entry name" value="Zinc/RING finger domain, C3HC4 (zinc finger)"/>
    <property type="match status" value="1"/>
</dbReference>
<gene>
    <name evidence="21" type="ORF">CAOG_000901</name>
</gene>
<protein>
    <recommendedName>
        <fullName evidence="5">RING-type E3 ubiquitin transferase</fullName>
        <ecNumber evidence="5">2.3.2.27</ecNumber>
    </recommendedName>
</protein>
<dbReference type="InterPro" id="IPR017907">
    <property type="entry name" value="Znf_RING_CS"/>
</dbReference>
<evidence type="ECO:0000256" key="15">
    <source>
        <dbReference type="ARBA" id="ARBA00022989"/>
    </source>
</evidence>
<proteinExistence type="inferred from homology"/>
<evidence type="ECO:0000256" key="2">
    <source>
        <dbReference type="ARBA" id="ARBA00004585"/>
    </source>
</evidence>